<dbReference type="InterPro" id="IPR041657">
    <property type="entry name" value="HTH_17"/>
</dbReference>
<dbReference type="InterPro" id="IPR010093">
    <property type="entry name" value="SinI_DNA-bd"/>
</dbReference>
<dbReference type="Proteomes" id="UP001595965">
    <property type="component" value="Unassembled WGS sequence"/>
</dbReference>
<comment type="caution">
    <text evidence="2">The sequence shown here is derived from an EMBL/GenBank/DDBJ whole genome shotgun (WGS) entry which is preliminary data.</text>
</comment>
<organism evidence="2 3">
    <name type="scientific">Citricoccus alkalitolerans</name>
    <dbReference type="NCBI Taxonomy" id="246603"/>
    <lineage>
        <taxon>Bacteria</taxon>
        <taxon>Bacillati</taxon>
        <taxon>Actinomycetota</taxon>
        <taxon>Actinomycetes</taxon>
        <taxon>Micrococcales</taxon>
        <taxon>Micrococcaceae</taxon>
        <taxon>Citricoccus</taxon>
    </lineage>
</organism>
<proteinExistence type="predicted"/>
<dbReference type="RefSeq" id="WP_344226276.1">
    <property type="nucleotide sequence ID" value="NZ_BAAALH010000001.1"/>
</dbReference>
<dbReference type="SUPFAM" id="SSF46955">
    <property type="entry name" value="Putative DNA-binding domain"/>
    <property type="match status" value="1"/>
</dbReference>
<reference evidence="3" key="1">
    <citation type="journal article" date="2019" name="Int. J. Syst. Evol. Microbiol.">
        <title>The Global Catalogue of Microorganisms (GCM) 10K type strain sequencing project: providing services to taxonomists for standard genome sequencing and annotation.</title>
        <authorList>
            <consortium name="The Broad Institute Genomics Platform"/>
            <consortium name="The Broad Institute Genome Sequencing Center for Infectious Disease"/>
            <person name="Wu L."/>
            <person name="Ma J."/>
        </authorList>
    </citation>
    <scope>NUCLEOTIDE SEQUENCE [LARGE SCALE GENOMIC DNA]</scope>
    <source>
        <strain evidence="3">CGMCC 1.12125</strain>
    </source>
</reference>
<dbReference type="Pfam" id="PF12728">
    <property type="entry name" value="HTH_17"/>
    <property type="match status" value="1"/>
</dbReference>
<name>A0ABV8Y125_9MICC</name>
<dbReference type="NCBIfam" id="TIGR01764">
    <property type="entry name" value="excise"/>
    <property type="match status" value="1"/>
</dbReference>
<evidence type="ECO:0000313" key="3">
    <source>
        <dbReference type="Proteomes" id="UP001595965"/>
    </source>
</evidence>
<evidence type="ECO:0000313" key="2">
    <source>
        <dbReference type="EMBL" id="MFC4430552.1"/>
    </source>
</evidence>
<dbReference type="InterPro" id="IPR009061">
    <property type="entry name" value="DNA-bd_dom_put_sf"/>
</dbReference>
<evidence type="ECO:0000259" key="1">
    <source>
        <dbReference type="Pfam" id="PF12728"/>
    </source>
</evidence>
<keyword evidence="3" id="KW-1185">Reference proteome</keyword>
<protein>
    <submittedName>
        <fullName evidence="2">Helix-turn-helix domain-containing protein</fullName>
    </submittedName>
</protein>
<dbReference type="Gene3D" id="1.10.1660.10">
    <property type="match status" value="1"/>
</dbReference>
<sequence>MPSSVQLATGLEQQLTIKEVAEITGTSTQTVRRWIQRGELRAYFYGARALRIDPADLRKMRREVNPATYSVVGGGAA</sequence>
<gene>
    <name evidence="2" type="ORF">ACFO0K_12810</name>
</gene>
<accession>A0ABV8Y125</accession>
<feature type="domain" description="Helix-turn-helix" evidence="1">
    <location>
        <begin position="15"/>
        <end position="62"/>
    </location>
</feature>
<dbReference type="EMBL" id="JBHSEN010000002">
    <property type="protein sequence ID" value="MFC4430552.1"/>
    <property type="molecule type" value="Genomic_DNA"/>
</dbReference>